<dbReference type="AlphaFoldDB" id="A0A2H0C2G0"/>
<dbReference type="InterPro" id="IPR036424">
    <property type="entry name" value="UPP_synth-like_sf"/>
</dbReference>
<gene>
    <name evidence="3" type="ORF">COW96_04410</name>
</gene>
<dbReference type="EMBL" id="PCTD01000195">
    <property type="protein sequence ID" value="PIP64106.1"/>
    <property type="molecule type" value="Genomic_DNA"/>
</dbReference>
<dbReference type="GO" id="GO:0045547">
    <property type="term" value="F:ditrans,polycis-polyprenyl diphosphate synthase [(2E,6E)-farnesyl diphosphate specific] activity"/>
    <property type="evidence" value="ECO:0007669"/>
    <property type="project" value="TreeGrafter"/>
</dbReference>
<dbReference type="PANTHER" id="PTHR10291:SF43">
    <property type="entry name" value="DEHYDRODOLICHYL DIPHOSPHATE SYNTHASE COMPLEX SUBUNIT DHDDS"/>
    <property type="match status" value="1"/>
</dbReference>
<feature type="non-terminal residue" evidence="3">
    <location>
        <position position="130"/>
    </location>
</feature>
<accession>A0A2H0C2G0</accession>
<comment type="similarity">
    <text evidence="2">Belongs to the UPP synthase family. Z-FPP synthase subfamily.</text>
</comment>
<dbReference type="Pfam" id="PF01255">
    <property type="entry name" value="Prenyltransf"/>
    <property type="match status" value="1"/>
</dbReference>
<dbReference type="InterPro" id="IPR001441">
    <property type="entry name" value="UPP_synth-like"/>
</dbReference>
<feature type="non-terminal residue" evidence="3">
    <location>
        <position position="1"/>
    </location>
</feature>
<dbReference type="PANTHER" id="PTHR10291">
    <property type="entry name" value="DEHYDRODOLICHYL DIPHOSPHATE SYNTHASE FAMILY MEMBER"/>
    <property type="match status" value="1"/>
</dbReference>
<dbReference type="GO" id="GO:0016094">
    <property type="term" value="P:polyprenol biosynthetic process"/>
    <property type="evidence" value="ECO:0007669"/>
    <property type="project" value="TreeGrafter"/>
</dbReference>
<dbReference type="Proteomes" id="UP000230802">
    <property type="component" value="Unassembled WGS sequence"/>
</dbReference>
<comment type="caution">
    <text evidence="3">The sequence shown here is derived from an EMBL/GenBank/DDBJ whole genome shotgun (WGS) entry which is preliminary data.</text>
</comment>
<sequence length="130" mass="15408">VRIIHIGRKDHISSSLRTKIEEAEKKTKHFDKKYLVIALDYGGRDEIDRVINRIMNYELRIKNNESKMQNFPLRPSDFEGRAEFRIKNLEIGRQKTEIRNQKTEINNLNQYLDTKDLPQQEPDLIIRTGG</sequence>
<evidence type="ECO:0000313" key="3">
    <source>
        <dbReference type="EMBL" id="PIP64106.1"/>
    </source>
</evidence>
<reference evidence="3 4" key="1">
    <citation type="submission" date="2017-09" db="EMBL/GenBank/DDBJ databases">
        <title>Depth-based differentiation of microbial function through sediment-hosted aquifers and enrichment of novel symbionts in the deep terrestrial subsurface.</title>
        <authorList>
            <person name="Probst A.J."/>
            <person name="Ladd B."/>
            <person name="Jarett J.K."/>
            <person name="Geller-Mcgrath D.E."/>
            <person name="Sieber C.M."/>
            <person name="Emerson J.B."/>
            <person name="Anantharaman K."/>
            <person name="Thomas B.C."/>
            <person name="Malmstrom R."/>
            <person name="Stieglmeier M."/>
            <person name="Klingl A."/>
            <person name="Woyke T."/>
            <person name="Ryan C.M."/>
            <person name="Banfield J.F."/>
        </authorList>
    </citation>
    <scope>NUCLEOTIDE SEQUENCE [LARGE SCALE GENOMIC DNA]</scope>
    <source>
        <strain evidence="3">CG22_combo_CG10-13_8_21_14_all_33_16</strain>
    </source>
</reference>
<evidence type="ECO:0000256" key="1">
    <source>
        <dbReference type="ARBA" id="ARBA00022679"/>
    </source>
</evidence>
<keyword evidence="1" id="KW-0808">Transferase</keyword>
<dbReference type="SUPFAM" id="SSF64005">
    <property type="entry name" value="Undecaprenyl diphosphate synthase"/>
    <property type="match status" value="1"/>
</dbReference>
<evidence type="ECO:0000256" key="2">
    <source>
        <dbReference type="ARBA" id="ARBA00038453"/>
    </source>
</evidence>
<name>A0A2H0C2G0_9BACT</name>
<evidence type="ECO:0000313" key="4">
    <source>
        <dbReference type="Proteomes" id="UP000230802"/>
    </source>
</evidence>
<proteinExistence type="inferred from homology"/>
<dbReference type="Gene3D" id="3.40.1180.10">
    <property type="entry name" value="Decaprenyl diphosphate synthase-like"/>
    <property type="match status" value="1"/>
</dbReference>
<organism evidence="3 4">
    <name type="scientific">Candidatus Roizmanbacteria bacterium CG22_combo_CG10-13_8_21_14_all_33_16</name>
    <dbReference type="NCBI Taxonomy" id="1974859"/>
    <lineage>
        <taxon>Bacteria</taxon>
        <taxon>Candidatus Roizmaniibacteriota</taxon>
    </lineage>
</organism>
<protein>
    <submittedName>
        <fullName evidence="3">Uncharacterized protein</fullName>
    </submittedName>
</protein>